<dbReference type="EMBL" id="CP042914">
    <property type="protein sequence ID" value="QEG39316.1"/>
    <property type="molecule type" value="Genomic_DNA"/>
</dbReference>
<keyword evidence="2" id="KW-0472">Membrane</keyword>
<accession>A0A5B9QQK6</accession>
<dbReference type="Proteomes" id="UP000325286">
    <property type="component" value="Chromosome"/>
</dbReference>
<evidence type="ECO:0000256" key="1">
    <source>
        <dbReference type="SAM" id="MobiDB-lite"/>
    </source>
</evidence>
<dbReference type="RefSeq" id="WP_068138687.1">
    <property type="nucleotide sequence ID" value="NZ_CP042914.1"/>
</dbReference>
<sequence length="140" mass="15617">MPHEQENMNKQGNDPYRPPSASDALAAKACDEHWPLIYIFACLVWCGLTVAMLILRPAIWSFYEEFEVVIPPLAFWLLKPGQDALMLFITGGVILAGFLVKNREGRRRLGKHALLLACAVFAVFLVGVVLPLLQLLRALS</sequence>
<feature type="transmembrane region" description="Helical" evidence="2">
    <location>
        <begin position="112"/>
        <end position="133"/>
    </location>
</feature>
<keyword evidence="2" id="KW-1133">Transmembrane helix</keyword>
<evidence type="ECO:0000313" key="3">
    <source>
        <dbReference type="EMBL" id="QEG39316.1"/>
    </source>
</evidence>
<name>A0A5B9QQK6_9BACT</name>
<feature type="region of interest" description="Disordered" evidence="1">
    <location>
        <begin position="1"/>
        <end position="20"/>
    </location>
</feature>
<dbReference type="AlphaFoldDB" id="A0A5B9QQK6"/>
<reference evidence="3 4" key="1">
    <citation type="submission" date="2019-08" db="EMBL/GenBank/DDBJ databases">
        <title>Deep-cultivation of Planctomycetes and their phenomic and genomic characterization uncovers novel biology.</title>
        <authorList>
            <person name="Wiegand S."/>
            <person name="Jogler M."/>
            <person name="Boedeker C."/>
            <person name="Pinto D."/>
            <person name="Vollmers J."/>
            <person name="Rivas-Marin E."/>
            <person name="Kohn T."/>
            <person name="Peeters S.H."/>
            <person name="Heuer A."/>
            <person name="Rast P."/>
            <person name="Oberbeckmann S."/>
            <person name="Bunk B."/>
            <person name="Jeske O."/>
            <person name="Meyerdierks A."/>
            <person name="Storesund J.E."/>
            <person name="Kallscheuer N."/>
            <person name="Luecker S."/>
            <person name="Lage O.M."/>
            <person name="Pohl T."/>
            <person name="Merkel B.J."/>
            <person name="Hornburger P."/>
            <person name="Mueller R.-W."/>
            <person name="Bruemmer F."/>
            <person name="Labrenz M."/>
            <person name="Spormann A.M."/>
            <person name="Op den Camp H."/>
            <person name="Overmann J."/>
            <person name="Amann R."/>
            <person name="Jetten M.S.M."/>
            <person name="Mascher T."/>
            <person name="Medema M.H."/>
            <person name="Devos D.P."/>
            <person name="Kaster A.-K."/>
            <person name="Ovreas L."/>
            <person name="Rohde M."/>
            <person name="Galperin M.Y."/>
            <person name="Jogler C."/>
        </authorList>
    </citation>
    <scope>NUCLEOTIDE SEQUENCE [LARGE SCALE GENOMIC DNA]</scope>
    <source>
        <strain evidence="3 4">UC8</strain>
    </source>
</reference>
<evidence type="ECO:0000256" key="2">
    <source>
        <dbReference type="SAM" id="Phobius"/>
    </source>
</evidence>
<feature type="transmembrane region" description="Helical" evidence="2">
    <location>
        <begin position="36"/>
        <end position="63"/>
    </location>
</feature>
<keyword evidence="2" id="KW-0812">Transmembrane</keyword>
<keyword evidence="4" id="KW-1185">Reference proteome</keyword>
<feature type="transmembrane region" description="Helical" evidence="2">
    <location>
        <begin position="83"/>
        <end position="100"/>
    </location>
</feature>
<organism evidence="3 4">
    <name type="scientific">Roseimaritima ulvae</name>
    <dbReference type="NCBI Taxonomy" id="980254"/>
    <lineage>
        <taxon>Bacteria</taxon>
        <taxon>Pseudomonadati</taxon>
        <taxon>Planctomycetota</taxon>
        <taxon>Planctomycetia</taxon>
        <taxon>Pirellulales</taxon>
        <taxon>Pirellulaceae</taxon>
        <taxon>Roseimaritima</taxon>
    </lineage>
</organism>
<dbReference type="KEGG" id="rul:UC8_12810"/>
<dbReference type="OrthoDB" id="289431at2"/>
<evidence type="ECO:0000313" key="4">
    <source>
        <dbReference type="Proteomes" id="UP000325286"/>
    </source>
</evidence>
<proteinExistence type="predicted"/>
<protein>
    <submittedName>
        <fullName evidence="3">Uncharacterized protein</fullName>
    </submittedName>
</protein>
<gene>
    <name evidence="3" type="ORF">UC8_12810</name>
</gene>